<sequence>MGYDEIYPKLVEIVHETRLYTSASSEKEVKIGAGEGGIGGIKKLLNQIHSIMGKDGYAETYIHHEDQYITVHRVHPESRKGYFLIAHTAFPGYGNGNGGFNPVHLGGTKASHIGSWMLEVDTSDEAKKAVLDDKKYLRGLPSKVSNLPGIRMEYKDGETTISVRDKFPPGSIALFETWIPAAEHATGLDTFVTSGAKAAFSGLDLVDLNFVLYKCEAEELDSSGGKDGVYDIPGHGKLVYAGLQGWWSVLKNIIRENNLGHPMCNHLREGQWALDYIIGRLERVSNQAGYERLQKPATWLKERFDAIRKMPSFLLPRYFGLVIRTAYRAAWERSLGLMNKNVREGQWFLQDLAMVSVQQTGYVKSASLYPKKAVPIFGSRLTTFAVEWARCWGRDVFISARGLFLGTGRYGEAKEHILAFSSVLKHGMIPNLLGSGNLPRYNSRDSIWFMLQTIQDYTKIVPNGLDLLKEKTSILEDIIQESLQRHASGMSFREANAGPNLDMQMSSNGFNIDIKVDWTTGFILAATKNNCGTPRDGAAVEITGLLYSTLRWVADLHEKGKYKYAGVSTSDPSIKVITFSDWADKIKENFERCYYVPLDSKDDSKYDVNTPIVNRRARPNFPIAMTVAPELFDDAHALNALFLADKVLRGPTGMATLDPADLNYRPYYINSEDSEDFATSKGRNYHQGPEWLWPTGFFLRALLKFDLKRRKTPAAKTEAFQQITRRLAGCKEAIVSTDWAGLTELTNKDGSYCGDSSPTQAWSAGCLIDLYHDAAQYDVSQLSNR</sequence>
<dbReference type="InterPro" id="IPR012341">
    <property type="entry name" value="6hp_glycosidase-like_sf"/>
</dbReference>
<dbReference type="GO" id="GO:0004135">
    <property type="term" value="F:amylo-alpha-1,6-glucosidase activity"/>
    <property type="evidence" value="ECO:0007669"/>
    <property type="project" value="InterPro"/>
</dbReference>
<name>A0A5M9K9V0_MONFR</name>
<comment type="caution">
    <text evidence="3">The sequence shown here is derived from an EMBL/GenBank/DDBJ whole genome shotgun (WGS) entry which is preliminary data.</text>
</comment>
<dbReference type="SUPFAM" id="SSF48208">
    <property type="entry name" value="Six-hairpin glycosidases"/>
    <property type="match status" value="1"/>
</dbReference>
<evidence type="ECO:0000313" key="4">
    <source>
        <dbReference type="Proteomes" id="UP000322873"/>
    </source>
</evidence>
<evidence type="ECO:0000313" key="3">
    <source>
        <dbReference type="EMBL" id="KAA8577163.1"/>
    </source>
</evidence>
<proteinExistence type="predicted"/>
<dbReference type="Pfam" id="PF06202">
    <property type="entry name" value="GDE_C"/>
    <property type="match status" value="1"/>
</dbReference>
<evidence type="ECO:0008006" key="5">
    <source>
        <dbReference type="Google" id="ProtNLM"/>
    </source>
</evidence>
<dbReference type="InterPro" id="IPR032790">
    <property type="entry name" value="GDE_C"/>
</dbReference>
<evidence type="ECO:0000259" key="1">
    <source>
        <dbReference type="Pfam" id="PF06202"/>
    </source>
</evidence>
<dbReference type="EMBL" id="VICG01000001">
    <property type="protein sequence ID" value="KAA8577163.1"/>
    <property type="molecule type" value="Genomic_DNA"/>
</dbReference>
<reference evidence="3 4" key="1">
    <citation type="submission" date="2019-06" db="EMBL/GenBank/DDBJ databases">
        <title>Genome Sequence of the Brown Rot Fungal Pathogen Monilinia fructicola.</title>
        <authorList>
            <person name="De Miccolis Angelini R.M."/>
            <person name="Landi L."/>
            <person name="Abate D."/>
            <person name="Pollastro S."/>
            <person name="Romanazzi G."/>
            <person name="Faretra F."/>
        </authorList>
    </citation>
    <scope>NUCLEOTIDE SEQUENCE [LARGE SCALE GENOMIC DNA]</scope>
    <source>
        <strain evidence="3 4">Mfrc123</strain>
    </source>
</reference>
<gene>
    <name evidence="3" type="ORF">EYC84_007160</name>
</gene>
<protein>
    <recommendedName>
        <fullName evidence="5">Glycogen debranching enzyme</fullName>
    </recommendedName>
</protein>
<dbReference type="GO" id="GO:0005980">
    <property type="term" value="P:glycogen catabolic process"/>
    <property type="evidence" value="ECO:0007669"/>
    <property type="project" value="InterPro"/>
</dbReference>
<dbReference type="PANTHER" id="PTHR10569:SF2">
    <property type="entry name" value="GLYCOGEN DEBRANCHING ENZYME"/>
    <property type="match status" value="1"/>
</dbReference>
<dbReference type="InterPro" id="IPR032788">
    <property type="entry name" value="AGL_central"/>
</dbReference>
<feature type="domain" description="Glycogen debranching enzyme C-terminal" evidence="1">
    <location>
        <begin position="388"/>
        <end position="768"/>
    </location>
</feature>
<accession>A0A5M9K9V0</accession>
<dbReference type="InterPro" id="IPR008928">
    <property type="entry name" value="6-hairpin_glycosidase_sf"/>
</dbReference>
<dbReference type="Proteomes" id="UP000322873">
    <property type="component" value="Unassembled WGS sequence"/>
</dbReference>
<organism evidence="3 4">
    <name type="scientific">Monilinia fructicola</name>
    <name type="common">Brown rot fungus</name>
    <name type="synonym">Ciboria fructicola</name>
    <dbReference type="NCBI Taxonomy" id="38448"/>
    <lineage>
        <taxon>Eukaryota</taxon>
        <taxon>Fungi</taxon>
        <taxon>Dikarya</taxon>
        <taxon>Ascomycota</taxon>
        <taxon>Pezizomycotina</taxon>
        <taxon>Leotiomycetes</taxon>
        <taxon>Helotiales</taxon>
        <taxon>Sclerotiniaceae</taxon>
        <taxon>Monilinia</taxon>
    </lineage>
</organism>
<evidence type="ECO:0000259" key="2">
    <source>
        <dbReference type="Pfam" id="PF14702"/>
    </source>
</evidence>
<dbReference type="AlphaFoldDB" id="A0A5M9K9V0"/>
<keyword evidence="4" id="KW-1185">Reference proteome</keyword>
<dbReference type="Pfam" id="PF14702">
    <property type="entry name" value="hGDE_central"/>
    <property type="match status" value="1"/>
</dbReference>
<dbReference type="Gene3D" id="1.50.10.10">
    <property type="match status" value="1"/>
</dbReference>
<dbReference type="GO" id="GO:0004134">
    <property type="term" value="F:4-alpha-glucanotransferase activity"/>
    <property type="evidence" value="ECO:0007669"/>
    <property type="project" value="InterPro"/>
</dbReference>
<dbReference type="PANTHER" id="PTHR10569">
    <property type="entry name" value="GLYCOGEN DEBRANCHING ENZYME"/>
    <property type="match status" value="1"/>
</dbReference>
<feature type="domain" description="Glycogen debranching enzyme central" evidence="2">
    <location>
        <begin position="37"/>
        <end position="281"/>
    </location>
</feature>
<dbReference type="VEuPathDB" id="FungiDB:MFRU_021g01130"/>
<dbReference type="InterPro" id="IPR010401">
    <property type="entry name" value="AGL/Gdb1"/>
</dbReference>